<evidence type="ECO:0000256" key="8">
    <source>
        <dbReference type="ARBA" id="ARBA00022801"/>
    </source>
</evidence>
<dbReference type="SMART" id="SM00047">
    <property type="entry name" value="LYZ2"/>
    <property type="match status" value="1"/>
</dbReference>
<dbReference type="PANTHER" id="PTHR33308">
    <property type="entry name" value="PEPTIDOGLYCAN HYDROLASE FLGJ"/>
    <property type="match status" value="1"/>
</dbReference>
<protein>
    <recommendedName>
        <fullName evidence="5">Peptidoglycan hydrolase FlgJ</fullName>
    </recommendedName>
    <alternativeName>
        <fullName evidence="11">Muramidase FlgJ</fullName>
    </alternativeName>
</protein>
<keyword evidence="9 14" id="KW-0326">Glycosidase</keyword>
<dbReference type="InterPro" id="IPR051056">
    <property type="entry name" value="Glycosyl_Hydrolase_73"/>
</dbReference>
<dbReference type="AlphaFoldDB" id="W9UQN4"/>
<dbReference type="RefSeq" id="WP_036513819.1">
    <property type="nucleotide sequence ID" value="NZ_AONB01000023.1"/>
</dbReference>
<dbReference type="OrthoDB" id="289937at2"/>
<sequence length="356" mass="39978">MDSSKPLQAQSPQFYTELNQLNDLRRKANGDKEAALKEVAQQFEQIFLSMMLKSMRDANESFAQDNPFNGNNTRFYQDMYDQQMTLDLSQNSRLGLAEIMVRQLSQVGDLRNQKDDDDESRTQMKTDTERMLNTAVDATARLAASAVLGKAHTQASSSAASSESAKSVKDVDSATASKASKTNGPVENLPERFNSPDEFVSALLPLAENVAQELGVDPKVLLAQAALETGWGRFVIEGSHNLFNIKADRRWDGDRVSVSTLEYRQGQAQREMASFRSYANYEESFRDYVDFLKTNPRYQQALQNTSNPSAYLRELQAAGYATDPAYAKKIEQIYTGSVMARVNIDTQEAEYWPIYL</sequence>
<evidence type="ECO:0000256" key="7">
    <source>
        <dbReference type="ARBA" id="ARBA00022795"/>
    </source>
</evidence>
<feature type="compositionally biased region" description="Basic and acidic residues" evidence="12">
    <location>
        <begin position="120"/>
        <end position="130"/>
    </location>
</feature>
<dbReference type="SUPFAM" id="SSF53955">
    <property type="entry name" value="Lysozyme-like"/>
    <property type="match status" value="1"/>
</dbReference>
<evidence type="ECO:0000259" key="13">
    <source>
        <dbReference type="SMART" id="SM00047"/>
    </source>
</evidence>
<keyword evidence="7" id="KW-1005">Bacterial flagellum biogenesis</keyword>
<keyword evidence="8 14" id="KW-0378">Hydrolase</keyword>
<evidence type="ECO:0000256" key="3">
    <source>
        <dbReference type="ARBA" id="ARBA00006880"/>
    </source>
</evidence>
<keyword evidence="10" id="KW-0961">Cell wall biogenesis/degradation</keyword>
<dbReference type="InterPro" id="IPR013377">
    <property type="entry name" value="FlgJ"/>
</dbReference>
<evidence type="ECO:0000256" key="1">
    <source>
        <dbReference type="ARBA" id="ARBA00002954"/>
    </source>
</evidence>
<name>W9UQN4_9GAMM</name>
<comment type="caution">
    <text evidence="14">The sequence shown here is derived from an EMBL/GenBank/DDBJ whole genome shotgun (WGS) entry which is preliminary data.</text>
</comment>
<feature type="region of interest" description="Disordered" evidence="12">
    <location>
        <begin position="109"/>
        <end position="130"/>
    </location>
</feature>
<organism evidence="14 15">
    <name type="scientific">Nitrincola nitratireducens</name>
    <dbReference type="NCBI Taxonomy" id="1229521"/>
    <lineage>
        <taxon>Bacteria</taxon>
        <taxon>Pseudomonadati</taxon>
        <taxon>Pseudomonadota</taxon>
        <taxon>Gammaproteobacteria</taxon>
        <taxon>Oceanospirillales</taxon>
        <taxon>Oceanospirillaceae</taxon>
        <taxon>Nitrincola</taxon>
    </lineage>
</organism>
<evidence type="ECO:0000256" key="2">
    <source>
        <dbReference type="ARBA" id="ARBA00004418"/>
    </source>
</evidence>
<feature type="compositionally biased region" description="Low complexity" evidence="12">
    <location>
        <begin position="155"/>
        <end position="165"/>
    </location>
</feature>
<keyword evidence="15" id="KW-1185">Reference proteome</keyword>
<proteinExistence type="inferred from homology"/>
<accession>W9UQN4</accession>
<dbReference type="GO" id="GO:0016798">
    <property type="term" value="F:hydrolase activity, acting on glycosyl bonds"/>
    <property type="evidence" value="ECO:0007669"/>
    <property type="project" value="UniProtKB-KW"/>
</dbReference>
<dbReference type="GO" id="GO:0042597">
    <property type="term" value="C:periplasmic space"/>
    <property type="evidence" value="ECO:0007669"/>
    <property type="project" value="UniProtKB-SubCell"/>
</dbReference>
<evidence type="ECO:0000256" key="12">
    <source>
        <dbReference type="SAM" id="MobiDB-lite"/>
    </source>
</evidence>
<evidence type="ECO:0000256" key="4">
    <source>
        <dbReference type="ARBA" id="ARBA00007974"/>
    </source>
</evidence>
<feature type="compositionally biased region" description="Polar residues" evidence="12">
    <location>
        <begin position="174"/>
        <end position="185"/>
    </location>
</feature>
<reference evidence="14 15" key="2">
    <citation type="journal article" date="2015" name="Syst. Appl. Microbiol.">
        <title>Nitrincola nitratireducens sp. nov. isolated from a haloalkaline crater lake.</title>
        <authorList>
            <person name="Singh A."/>
            <person name="Vaidya B."/>
            <person name="Tanuku N.R."/>
            <person name="Pinnaka A.K."/>
        </authorList>
    </citation>
    <scope>NUCLEOTIDE SEQUENCE [LARGE SCALE GENOMIC DNA]</scope>
    <source>
        <strain evidence="14 15">AK23</strain>
    </source>
</reference>
<dbReference type="EMBL" id="AONB01000023">
    <property type="protein sequence ID" value="EXJ09533.1"/>
    <property type="molecule type" value="Genomic_DNA"/>
</dbReference>
<dbReference type="GO" id="GO:0044780">
    <property type="term" value="P:bacterial-type flagellum assembly"/>
    <property type="evidence" value="ECO:0007669"/>
    <property type="project" value="InterPro"/>
</dbReference>
<dbReference type="GO" id="GO:0071555">
    <property type="term" value="P:cell wall organization"/>
    <property type="evidence" value="ECO:0007669"/>
    <property type="project" value="UniProtKB-KW"/>
</dbReference>
<gene>
    <name evidence="14" type="primary">flgJ</name>
    <name evidence="14" type="ORF">D791_03538</name>
</gene>
<feature type="region of interest" description="Disordered" evidence="12">
    <location>
        <begin position="154"/>
        <end position="193"/>
    </location>
</feature>
<dbReference type="InterPro" id="IPR002901">
    <property type="entry name" value="MGlyc_endo_b_GlcNAc-like_dom"/>
</dbReference>
<comment type="similarity">
    <text evidence="3">In the N-terminal section; belongs to the FlgJ family.</text>
</comment>
<reference evidence="15" key="1">
    <citation type="submission" date="2012-11" db="EMBL/GenBank/DDBJ databases">
        <authorList>
            <person name="Singh A."/>
            <person name="Pinnaka A.K."/>
            <person name="Vaidya B."/>
        </authorList>
    </citation>
    <scope>NUCLEOTIDE SEQUENCE [LARGE SCALE GENOMIC DNA]</scope>
    <source>
        <strain evidence="15">AK23</strain>
    </source>
</reference>
<dbReference type="Pfam" id="PF10135">
    <property type="entry name" value="Rod-binding"/>
    <property type="match status" value="1"/>
</dbReference>
<comment type="similarity">
    <text evidence="4">In the C-terminal section; belongs to the glycosyl hydrolase 73 family.</text>
</comment>
<dbReference type="PATRIC" id="fig|1229521.3.peg.3569"/>
<comment type="subcellular location">
    <subcellularLocation>
        <location evidence="2">Periplasm</location>
    </subcellularLocation>
</comment>
<keyword evidence="6" id="KW-0574">Periplasm</keyword>
<dbReference type="NCBIfam" id="TIGR02541">
    <property type="entry name" value="flagell_FlgJ"/>
    <property type="match status" value="1"/>
</dbReference>
<dbReference type="InterPro" id="IPR023346">
    <property type="entry name" value="Lysozyme-like_dom_sf"/>
</dbReference>
<evidence type="ECO:0000313" key="14">
    <source>
        <dbReference type="EMBL" id="EXJ09533.1"/>
    </source>
</evidence>
<evidence type="ECO:0000313" key="15">
    <source>
        <dbReference type="Proteomes" id="UP000019464"/>
    </source>
</evidence>
<evidence type="ECO:0000256" key="10">
    <source>
        <dbReference type="ARBA" id="ARBA00023316"/>
    </source>
</evidence>
<feature type="domain" description="Mannosyl-glycoprotein endo-beta-N-acetylglucosamidase-like" evidence="13">
    <location>
        <begin position="188"/>
        <end position="343"/>
    </location>
</feature>
<dbReference type="GO" id="GO:0071973">
    <property type="term" value="P:bacterial-type flagellum-dependent cell motility"/>
    <property type="evidence" value="ECO:0007669"/>
    <property type="project" value="TreeGrafter"/>
</dbReference>
<dbReference type="PANTHER" id="PTHR33308:SF9">
    <property type="entry name" value="PEPTIDOGLYCAN HYDROLASE FLGJ"/>
    <property type="match status" value="1"/>
</dbReference>
<dbReference type="Gene3D" id="2.10.70.40">
    <property type="entry name" value="peptidoglycan hydrolase"/>
    <property type="match status" value="1"/>
</dbReference>
<evidence type="ECO:0000256" key="5">
    <source>
        <dbReference type="ARBA" id="ARBA00013433"/>
    </source>
</evidence>
<evidence type="ECO:0000256" key="6">
    <source>
        <dbReference type="ARBA" id="ARBA00022764"/>
    </source>
</evidence>
<dbReference type="Gene3D" id="1.10.530.10">
    <property type="match status" value="1"/>
</dbReference>
<dbReference type="Pfam" id="PF01832">
    <property type="entry name" value="Glucosaminidase"/>
    <property type="match status" value="1"/>
</dbReference>
<evidence type="ECO:0000256" key="9">
    <source>
        <dbReference type="ARBA" id="ARBA00023295"/>
    </source>
</evidence>
<dbReference type="InterPro" id="IPR019301">
    <property type="entry name" value="Flagellar_prot_FlgJ_N"/>
</dbReference>
<dbReference type="GO" id="GO:0004040">
    <property type="term" value="F:amidase activity"/>
    <property type="evidence" value="ECO:0007669"/>
    <property type="project" value="InterPro"/>
</dbReference>
<comment type="function">
    <text evidence="1">Flagellum-specific muramidase which hydrolyzes the peptidoglycan layer to assemble the rod structure in the periplasmic space.</text>
</comment>
<dbReference type="Proteomes" id="UP000019464">
    <property type="component" value="Unassembled WGS sequence"/>
</dbReference>
<dbReference type="STRING" id="1229521.D791_03538"/>
<evidence type="ECO:0000256" key="11">
    <source>
        <dbReference type="ARBA" id="ARBA00030835"/>
    </source>
</evidence>